<name>A0A1J7I4C6_9PEZI</name>
<keyword evidence="4" id="KW-1185">Reference proteome</keyword>
<dbReference type="STRING" id="1408157.A0A1J7I4C6"/>
<proteinExistence type="predicted"/>
<dbReference type="OrthoDB" id="10254310at2759"/>
<sequence length="587" mass="67634">MWLINAQTLTLVEVVNPEEHRYAILSHRWGRDEVGFHDIADLPRARRMAGFHKIQMTCRKALDKGIPYAWVDTCCIDKTSSAALSEAINSMFRWYKLSSVCFAHLFDLKRESFVLDEEDEDDGHREDTLVEDMADCQWFSRGWTLQELIAPEVVEFFDRGWQFRGTKYLLRQMISDITGIDVDILEDSDLLSTVAVGRRMSWASGRETTRVEDGAYCLLGIFGINMTMIYGEGPNAFLRLQEEIAKQSNDLSLFAWTAHIDLNGHPSRADDQRPLPWMHGHQEYRGILAKSPSEFANCRGLSTCRDQIAPMKEFVMSNNGCLRIETYLAPARGKDYIFSLDCTDGVLDRESRERRLGIHLMKTDTGYVRCRVSETFSTFDRMLWSGPHSTVYIRKHLAPSESIRVRMQLQSSIIFHFHLPPRYKIHKVQGRPSNVWDANGRHFITSDQENFTAFVQFTLKPRWWRFVIVCGLMDPKSTNPEISGPPLMETYGTMVPWIAIYTDQDPAARKQLETIDKITKSNDERSMARLRENVLRWHSHKDGRLPLKEMLDTVKVASDDQGEMRYSLAVRRGQKDGIPVFNARGGL</sequence>
<evidence type="ECO:0000313" key="4">
    <source>
        <dbReference type="Proteomes" id="UP000182658"/>
    </source>
</evidence>
<reference evidence="3 4" key="1">
    <citation type="submission" date="2016-10" db="EMBL/GenBank/DDBJ databases">
        <title>Draft genome sequence of Coniochaeta ligniaria NRRL30616, a lignocellulolytic fungus for bioabatement of inhibitors in plant biomass hydrolysates.</title>
        <authorList>
            <consortium name="DOE Joint Genome Institute"/>
            <person name="Jimenez D.J."/>
            <person name="Hector R.E."/>
            <person name="Riley R."/>
            <person name="Sun H."/>
            <person name="Grigoriev I.V."/>
            <person name="Van Elsas J.D."/>
            <person name="Nichols N.N."/>
        </authorList>
    </citation>
    <scope>NUCLEOTIDE SEQUENCE [LARGE SCALE GENOMIC DNA]</scope>
    <source>
        <strain evidence="3 4">NRRL 30616</strain>
    </source>
</reference>
<dbReference type="AlphaFoldDB" id="A0A1J7I4C6"/>
<dbReference type="PANTHER" id="PTHR10622:SF12">
    <property type="entry name" value="HET DOMAIN-CONTAINING PROTEIN"/>
    <property type="match status" value="1"/>
</dbReference>
<organism evidence="3 4">
    <name type="scientific">Coniochaeta ligniaria NRRL 30616</name>
    <dbReference type="NCBI Taxonomy" id="1408157"/>
    <lineage>
        <taxon>Eukaryota</taxon>
        <taxon>Fungi</taxon>
        <taxon>Dikarya</taxon>
        <taxon>Ascomycota</taxon>
        <taxon>Pezizomycotina</taxon>
        <taxon>Sordariomycetes</taxon>
        <taxon>Sordariomycetidae</taxon>
        <taxon>Coniochaetales</taxon>
        <taxon>Coniochaetaceae</taxon>
        <taxon>Coniochaeta</taxon>
    </lineage>
</organism>
<protein>
    <submittedName>
        <fullName evidence="3">HET-domain-containing protein</fullName>
    </submittedName>
</protein>
<gene>
    <name evidence="3" type="ORF">CONLIGDRAFT_650501</name>
</gene>
<dbReference type="EMBL" id="KV875113">
    <property type="protein sequence ID" value="OIW22487.1"/>
    <property type="molecule type" value="Genomic_DNA"/>
</dbReference>
<dbReference type="Proteomes" id="UP000182658">
    <property type="component" value="Unassembled WGS sequence"/>
</dbReference>
<dbReference type="InterPro" id="IPR058525">
    <property type="entry name" value="DUF8212"/>
</dbReference>
<dbReference type="InParanoid" id="A0A1J7I4C6"/>
<feature type="domain" description="Heterokaryon incompatibility" evidence="1">
    <location>
        <begin position="22"/>
        <end position="147"/>
    </location>
</feature>
<evidence type="ECO:0000259" key="2">
    <source>
        <dbReference type="Pfam" id="PF26640"/>
    </source>
</evidence>
<evidence type="ECO:0000313" key="3">
    <source>
        <dbReference type="EMBL" id="OIW22487.1"/>
    </source>
</evidence>
<feature type="domain" description="DUF8212" evidence="2">
    <location>
        <begin position="235"/>
        <end position="306"/>
    </location>
</feature>
<accession>A0A1J7I4C6</accession>
<dbReference type="Pfam" id="PF26640">
    <property type="entry name" value="DUF8212"/>
    <property type="match status" value="1"/>
</dbReference>
<dbReference type="PANTHER" id="PTHR10622">
    <property type="entry name" value="HET DOMAIN-CONTAINING PROTEIN"/>
    <property type="match status" value="1"/>
</dbReference>
<dbReference type="Pfam" id="PF06985">
    <property type="entry name" value="HET"/>
    <property type="match status" value="1"/>
</dbReference>
<evidence type="ECO:0000259" key="1">
    <source>
        <dbReference type="Pfam" id="PF06985"/>
    </source>
</evidence>
<dbReference type="InterPro" id="IPR010730">
    <property type="entry name" value="HET"/>
</dbReference>